<accession>A0A1G1Y586</accession>
<reference evidence="1 2" key="1">
    <citation type="journal article" date="2016" name="Nat. Commun.">
        <title>Thousands of microbial genomes shed light on interconnected biogeochemical processes in an aquifer system.</title>
        <authorList>
            <person name="Anantharaman K."/>
            <person name="Brown C.T."/>
            <person name="Hug L.A."/>
            <person name="Sharon I."/>
            <person name="Castelle C.J."/>
            <person name="Probst A.J."/>
            <person name="Thomas B.C."/>
            <person name="Singh A."/>
            <person name="Wilkins M.J."/>
            <person name="Karaoz U."/>
            <person name="Brodie E.L."/>
            <person name="Williams K.H."/>
            <person name="Hubbard S.S."/>
            <person name="Banfield J.F."/>
        </authorList>
    </citation>
    <scope>NUCLEOTIDE SEQUENCE [LARGE SCALE GENOMIC DNA]</scope>
</reference>
<name>A0A1G1Y586_9BACT</name>
<dbReference type="AlphaFoldDB" id="A0A1G1Y586"/>
<dbReference type="Proteomes" id="UP000178747">
    <property type="component" value="Unassembled WGS sequence"/>
</dbReference>
<dbReference type="EMBL" id="MHIH01000034">
    <property type="protein sequence ID" value="OGY47495.1"/>
    <property type="molecule type" value="Genomic_DNA"/>
</dbReference>
<protein>
    <submittedName>
        <fullName evidence="1">Uncharacterized protein</fullName>
    </submittedName>
</protein>
<gene>
    <name evidence="1" type="ORF">A3J62_00680</name>
</gene>
<comment type="caution">
    <text evidence="1">The sequence shown here is derived from an EMBL/GenBank/DDBJ whole genome shotgun (WGS) entry which is preliminary data.</text>
</comment>
<proteinExistence type="predicted"/>
<sequence length="204" mass="23307">MLIYSISKSLKNQLRSKKLSRKEETEMSVSRMIHGLGLTFLLIAVVGCAAHQAGVKGEVLTPEEMKGIVAPGPASQLETEFGKWGEKYDSGYFLSYTDQKTYYDGKQFLEVRWIKRDYQTDLIDLEFYLGHLKTNQSDSEEILRIQTIMVHGYYIYGMNHGGGQVALERAYELTREIKQLNLGLNQELDPVVDSLVHYLDSQEK</sequence>
<organism evidence="1 2">
    <name type="scientific">Candidatus Buchananbacteria bacterium RIFCSPHIGHO2_02_FULL_38_8</name>
    <dbReference type="NCBI Taxonomy" id="1797538"/>
    <lineage>
        <taxon>Bacteria</taxon>
        <taxon>Candidatus Buchananiibacteriota</taxon>
    </lineage>
</organism>
<evidence type="ECO:0000313" key="2">
    <source>
        <dbReference type="Proteomes" id="UP000178747"/>
    </source>
</evidence>
<evidence type="ECO:0000313" key="1">
    <source>
        <dbReference type="EMBL" id="OGY47495.1"/>
    </source>
</evidence>